<organism evidence="3 4">
    <name type="scientific">Jiangella aurantiaca</name>
    <dbReference type="NCBI Taxonomy" id="2530373"/>
    <lineage>
        <taxon>Bacteria</taxon>
        <taxon>Bacillati</taxon>
        <taxon>Actinomycetota</taxon>
        <taxon>Actinomycetes</taxon>
        <taxon>Jiangellales</taxon>
        <taxon>Jiangellaceae</taxon>
        <taxon>Jiangella</taxon>
    </lineage>
</organism>
<dbReference type="OrthoDB" id="3694882at2"/>
<evidence type="ECO:0000313" key="3">
    <source>
        <dbReference type="EMBL" id="TDD68373.1"/>
    </source>
</evidence>
<keyword evidence="2" id="KW-1133">Transmembrane helix</keyword>
<comment type="caution">
    <text evidence="3">The sequence shown here is derived from an EMBL/GenBank/DDBJ whole genome shotgun (WGS) entry which is preliminary data.</text>
</comment>
<feature type="region of interest" description="Disordered" evidence="1">
    <location>
        <begin position="1"/>
        <end position="23"/>
    </location>
</feature>
<keyword evidence="2" id="KW-0812">Transmembrane</keyword>
<dbReference type="EMBL" id="SMLB01000021">
    <property type="protein sequence ID" value="TDD68373.1"/>
    <property type="molecule type" value="Genomic_DNA"/>
</dbReference>
<keyword evidence="2" id="KW-0472">Membrane</keyword>
<evidence type="ECO:0000256" key="2">
    <source>
        <dbReference type="SAM" id="Phobius"/>
    </source>
</evidence>
<dbReference type="Proteomes" id="UP000295217">
    <property type="component" value="Unassembled WGS sequence"/>
</dbReference>
<feature type="transmembrane region" description="Helical" evidence="2">
    <location>
        <begin position="49"/>
        <end position="69"/>
    </location>
</feature>
<keyword evidence="4" id="KW-1185">Reference proteome</keyword>
<evidence type="ECO:0000256" key="1">
    <source>
        <dbReference type="SAM" id="MobiDB-lite"/>
    </source>
</evidence>
<proteinExistence type="predicted"/>
<name>A0A4R5A894_9ACTN</name>
<gene>
    <name evidence="3" type="ORF">E1262_16370</name>
</gene>
<accession>A0A4R5A894</accession>
<sequence>MEKLGNQPDESDANPAVTPRSTLEARAAGSTLSALAEGYLRDSMITGTATLALVVAGGGGAVLLVATVARHRPIGRQWLTIAVVLAVRSH</sequence>
<evidence type="ECO:0000313" key="4">
    <source>
        <dbReference type="Proteomes" id="UP000295217"/>
    </source>
</evidence>
<reference evidence="3 4" key="1">
    <citation type="submission" date="2019-02" db="EMBL/GenBank/DDBJ databases">
        <title>Draft genome sequences of novel Actinobacteria.</title>
        <authorList>
            <person name="Sahin N."/>
            <person name="Ay H."/>
            <person name="Saygin H."/>
        </authorList>
    </citation>
    <scope>NUCLEOTIDE SEQUENCE [LARGE SCALE GENOMIC DNA]</scope>
    <source>
        <strain evidence="3 4">8K307</strain>
    </source>
</reference>
<dbReference type="AlphaFoldDB" id="A0A4R5A894"/>
<protein>
    <submittedName>
        <fullName evidence="3">Uncharacterized protein</fullName>
    </submittedName>
</protein>